<dbReference type="EMBL" id="CP076362">
    <property type="protein sequence ID" value="QWK92363.1"/>
    <property type="molecule type" value="Genomic_DNA"/>
</dbReference>
<dbReference type="InterPro" id="IPR005471">
    <property type="entry name" value="Tscrpt_reg_IclR_N"/>
</dbReference>
<name>A0A975S3S5_9RHOB</name>
<dbReference type="Gene3D" id="1.10.10.10">
    <property type="entry name" value="Winged helix-like DNA-binding domain superfamily/Winged helix DNA-binding domain"/>
    <property type="match status" value="1"/>
</dbReference>
<protein>
    <submittedName>
        <fullName evidence="5">Helix-turn-helix domain-containing protein</fullName>
    </submittedName>
</protein>
<gene>
    <name evidence="5" type="ORF">KM031_16805</name>
</gene>
<dbReference type="Gene3D" id="3.30.450.40">
    <property type="match status" value="1"/>
</dbReference>
<dbReference type="InterPro" id="IPR050707">
    <property type="entry name" value="HTH_MetabolicPath_Reg"/>
</dbReference>
<evidence type="ECO:0000313" key="5">
    <source>
        <dbReference type="EMBL" id="QWK92363.1"/>
    </source>
</evidence>
<evidence type="ECO:0000256" key="2">
    <source>
        <dbReference type="ARBA" id="ARBA00023125"/>
    </source>
</evidence>
<evidence type="ECO:0000256" key="1">
    <source>
        <dbReference type="ARBA" id="ARBA00023015"/>
    </source>
</evidence>
<reference evidence="5" key="1">
    <citation type="submission" date="2021-06" db="EMBL/GenBank/DDBJ databases">
        <authorList>
            <person name="Lee C.-S."/>
            <person name="Jin L."/>
        </authorList>
    </citation>
    <scope>NUCLEOTIDE SEQUENCE</scope>
    <source>
        <strain evidence="5">Con5</strain>
        <plasmid evidence="5">p1</plasmid>
    </source>
</reference>
<dbReference type="RefSeq" id="WP_215505348.1">
    <property type="nucleotide sequence ID" value="NZ_CP076362.1"/>
</dbReference>
<dbReference type="SUPFAM" id="SSF46785">
    <property type="entry name" value="Winged helix' DNA-binding domain"/>
    <property type="match status" value="1"/>
</dbReference>
<dbReference type="SMART" id="SM00346">
    <property type="entry name" value="HTH_ICLR"/>
    <property type="match status" value="1"/>
</dbReference>
<dbReference type="Pfam" id="PF01614">
    <property type="entry name" value="IclR_C"/>
    <property type="match status" value="1"/>
</dbReference>
<dbReference type="PROSITE" id="PS51078">
    <property type="entry name" value="ICLR_ED"/>
    <property type="match status" value="1"/>
</dbReference>
<dbReference type="InterPro" id="IPR036390">
    <property type="entry name" value="WH_DNA-bd_sf"/>
</dbReference>
<keyword evidence="1" id="KW-0805">Transcription regulation</keyword>
<evidence type="ECO:0000313" key="6">
    <source>
        <dbReference type="Proteomes" id="UP000679352"/>
    </source>
</evidence>
<geneLocation type="plasmid" evidence="5 6">
    <name>p1</name>
</geneLocation>
<dbReference type="GO" id="GO:0045892">
    <property type="term" value="P:negative regulation of DNA-templated transcription"/>
    <property type="evidence" value="ECO:0007669"/>
    <property type="project" value="TreeGrafter"/>
</dbReference>
<keyword evidence="6" id="KW-1185">Reference proteome</keyword>
<dbReference type="InterPro" id="IPR036388">
    <property type="entry name" value="WH-like_DNA-bd_sf"/>
</dbReference>
<keyword evidence="5" id="KW-0614">Plasmid</keyword>
<keyword evidence="3" id="KW-0804">Transcription</keyword>
<sequence>MSEISSTGDLMLTVLESVAAHGPVSATQCARLCDINRTVAHRLLTTLARRLYVIKITGGYVLGPAAMAVAAQAQPSIVSFAKPEMARLARDMRETVVLHGLADDEAVVLDQALDLTHVVVVRHNPGSRHPLIRGASGWSLLAFLPAKVIERQLAPLPDAERQAALQRLAKVRALSYAHSRDELQLGVHGLAAPVCGADGIAQASVGILVPQSRATNLMSMAGPLVACAKAIGAKLSA</sequence>
<organism evidence="5 6">
    <name type="scientific">Gemmobacter fulvus</name>
    <dbReference type="NCBI Taxonomy" id="2840474"/>
    <lineage>
        <taxon>Bacteria</taxon>
        <taxon>Pseudomonadati</taxon>
        <taxon>Pseudomonadota</taxon>
        <taxon>Alphaproteobacteria</taxon>
        <taxon>Rhodobacterales</taxon>
        <taxon>Paracoccaceae</taxon>
        <taxon>Gemmobacter</taxon>
    </lineage>
</organism>
<dbReference type="KEGG" id="gfu:KM031_16805"/>
<dbReference type="InterPro" id="IPR029016">
    <property type="entry name" value="GAF-like_dom_sf"/>
</dbReference>
<accession>A0A975S3S5</accession>
<dbReference type="GO" id="GO:0003700">
    <property type="term" value="F:DNA-binding transcription factor activity"/>
    <property type="evidence" value="ECO:0007669"/>
    <property type="project" value="TreeGrafter"/>
</dbReference>
<dbReference type="AlphaFoldDB" id="A0A975S3S5"/>
<dbReference type="Pfam" id="PF09339">
    <property type="entry name" value="HTH_IclR"/>
    <property type="match status" value="1"/>
</dbReference>
<evidence type="ECO:0000259" key="4">
    <source>
        <dbReference type="PROSITE" id="PS51078"/>
    </source>
</evidence>
<dbReference type="InterPro" id="IPR014757">
    <property type="entry name" value="Tscrpt_reg_IclR_C"/>
</dbReference>
<dbReference type="Proteomes" id="UP000679352">
    <property type="component" value="Plasmid p1"/>
</dbReference>
<dbReference type="GO" id="GO:0003677">
    <property type="term" value="F:DNA binding"/>
    <property type="evidence" value="ECO:0007669"/>
    <property type="project" value="UniProtKB-KW"/>
</dbReference>
<evidence type="ECO:0000256" key="3">
    <source>
        <dbReference type="ARBA" id="ARBA00023163"/>
    </source>
</evidence>
<proteinExistence type="predicted"/>
<keyword evidence="2" id="KW-0238">DNA-binding</keyword>
<dbReference type="PANTHER" id="PTHR30136:SF24">
    <property type="entry name" value="HTH-TYPE TRANSCRIPTIONAL REPRESSOR ALLR"/>
    <property type="match status" value="1"/>
</dbReference>
<dbReference type="PANTHER" id="PTHR30136">
    <property type="entry name" value="HELIX-TURN-HELIX TRANSCRIPTIONAL REGULATOR, ICLR FAMILY"/>
    <property type="match status" value="1"/>
</dbReference>
<feature type="domain" description="IclR-ED" evidence="4">
    <location>
        <begin position="65"/>
        <end position="237"/>
    </location>
</feature>
<dbReference type="SUPFAM" id="SSF55781">
    <property type="entry name" value="GAF domain-like"/>
    <property type="match status" value="1"/>
</dbReference>